<gene>
    <name evidence="3" type="ORF">HU200_061671</name>
</gene>
<dbReference type="PANTHER" id="PTHR31111:SF133">
    <property type="entry name" value="OS07G0196600 PROTEIN"/>
    <property type="match status" value="1"/>
</dbReference>
<feature type="domain" description="F-box" evidence="2">
    <location>
        <begin position="3"/>
        <end position="49"/>
    </location>
</feature>
<dbReference type="Pfam" id="PF00646">
    <property type="entry name" value="F-box"/>
    <property type="match status" value="1"/>
</dbReference>
<evidence type="ECO:0000256" key="1">
    <source>
        <dbReference type="SAM" id="MobiDB-lite"/>
    </source>
</evidence>
<dbReference type="Pfam" id="PF08268">
    <property type="entry name" value="FBA_3"/>
    <property type="match status" value="1"/>
</dbReference>
<feature type="region of interest" description="Disordered" evidence="1">
    <location>
        <begin position="383"/>
        <end position="405"/>
    </location>
</feature>
<dbReference type="PROSITE" id="PS50181">
    <property type="entry name" value="FBOX"/>
    <property type="match status" value="1"/>
</dbReference>
<dbReference type="EMBL" id="JACEFO010002615">
    <property type="protein sequence ID" value="KAF8654481.1"/>
    <property type="molecule type" value="Genomic_DNA"/>
</dbReference>
<protein>
    <recommendedName>
        <fullName evidence="2">F-box domain-containing protein</fullName>
    </recommendedName>
</protein>
<dbReference type="AlphaFoldDB" id="A0A835A729"/>
<dbReference type="OrthoDB" id="689211at2759"/>
<dbReference type="InterPro" id="IPR013187">
    <property type="entry name" value="F-box-assoc_dom_typ3"/>
</dbReference>
<evidence type="ECO:0000313" key="4">
    <source>
        <dbReference type="Proteomes" id="UP000636709"/>
    </source>
</evidence>
<evidence type="ECO:0000259" key="2">
    <source>
        <dbReference type="PROSITE" id="PS50181"/>
    </source>
</evidence>
<dbReference type="Proteomes" id="UP000636709">
    <property type="component" value="Unassembled WGS sequence"/>
</dbReference>
<name>A0A835A729_9POAL</name>
<dbReference type="Gene3D" id="1.20.1280.50">
    <property type="match status" value="1"/>
</dbReference>
<comment type="caution">
    <text evidence="3">The sequence shown here is derived from an EMBL/GenBank/DDBJ whole genome shotgun (WGS) entry which is preliminary data.</text>
</comment>
<keyword evidence="4" id="KW-1185">Reference proteome</keyword>
<dbReference type="InterPro" id="IPR001810">
    <property type="entry name" value="F-box_dom"/>
</dbReference>
<proteinExistence type="predicted"/>
<dbReference type="SUPFAM" id="SSF81383">
    <property type="entry name" value="F-box domain"/>
    <property type="match status" value="1"/>
</dbReference>
<evidence type="ECO:0000313" key="3">
    <source>
        <dbReference type="EMBL" id="KAF8654481.1"/>
    </source>
</evidence>
<dbReference type="NCBIfam" id="TIGR01640">
    <property type="entry name" value="F_box_assoc_1"/>
    <property type="match status" value="1"/>
</dbReference>
<dbReference type="InterPro" id="IPR036047">
    <property type="entry name" value="F-box-like_dom_sf"/>
</dbReference>
<dbReference type="SMART" id="SM00256">
    <property type="entry name" value="FBOX"/>
    <property type="match status" value="1"/>
</dbReference>
<organism evidence="3 4">
    <name type="scientific">Digitaria exilis</name>
    <dbReference type="NCBI Taxonomy" id="1010633"/>
    <lineage>
        <taxon>Eukaryota</taxon>
        <taxon>Viridiplantae</taxon>
        <taxon>Streptophyta</taxon>
        <taxon>Embryophyta</taxon>
        <taxon>Tracheophyta</taxon>
        <taxon>Spermatophyta</taxon>
        <taxon>Magnoliopsida</taxon>
        <taxon>Liliopsida</taxon>
        <taxon>Poales</taxon>
        <taxon>Poaceae</taxon>
        <taxon>PACMAD clade</taxon>
        <taxon>Panicoideae</taxon>
        <taxon>Panicodae</taxon>
        <taxon>Paniceae</taxon>
        <taxon>Anthephorinae</taxon>
        <taxon>Digitaria</taxon>
    </lineage>
</organism>
<reference evidence="3" key="1">
    <citation type="submission" date="2020-07" db="EMBL/GenBank/DDBJ databases">
        <title>Genome sequence and genetic diversity analysis of an under-domesticated orphan crop, white fonio (Digitaria exilis).</title>
        <authorList>
            <person name="Bennetzen J.L."/>
            <person name="Chen S."/>
            <person name="Ma X."/>
            <person name="Wang X."/>
            <person name="Yssel A.E.J."/>
            <person name="Chaluvadi S.R."/>
            <person name="Johnson M."/>
            <person name="Gangashetty P."/>
            <person name="Hamidou F."/>
            <person name="Sanogo M.D."/>
            <person name="Zwaenepoel A."/>
            <person name="Wallace J."/>
            <person name="Van De Peer Y."/>
            <person name="Van Deynze A."/>
        </authorList>
    </citation>
    <scope>NUCLEOTIDE SEQUENCE</scope>
    <source>
        <tissue evidence="3">Leaves</tissue>
    </source>
</reference>
<accession>A0A835A729</accession>
<sequence length="405" mass="45948">MADGESFDLPIDILVDILVRLPTSARRRFRLVCKRWRDAIDERTAERQVRTKILAFKSNRLSSRALVFDDDEEGRLRHEWIYSSASSLSDKVDMVGTCNGLICLHDSGQGEHTGITVANPITGEALVLPPIPRFQDLNRRLGIYGFGYHPTTGQYKVVHVPSRISWRPDTVHVLTLDGSSSAWREVVSTFKHVGYYSHYGGGGVCVDGSAYWFDSFGDRIMALDLKDERLTSFPGPPGVRCMDMGMVVHDATWKLTSVNARLGVVFSSYKSAATRVDVWVLDGDAVEQPRWSRMYTLVVDRNVMNRSIVMTPHLTHGECILSMSWDGKRLYRCKVDDCSDVDDGVTKQLLLSEGTELIMSEKTDSIRTFAYAETREPLPRVWESRRQRRRKKSGKFQSIGFNRIK</sequence>
<dbReference type="PANTHER" id="PTHR31111">
    <property type="entry name" value="BNAA05G37150D PROTEIN-RELATED"/>
    <property type="match status" value="1"/>
</dbReference>
<dbReference type="InterPro" id="IPR017451">
    <property type="entry name" value="F-box-assoc_interact_dom"/>
</dbReference>